<reference evidence="2" key="1">
    <citation type="journal article" date="2020" name="Stud. Mycol.">
        <title>101 Dothideomycetes genomes: a test case for predicting lifestyles and emergence of pathogens.</title>
        <authorList>
            <person name="Haridas S."/>
            <person name="Albert R."/>
            <person name="Binder M."/>
            <person name="Bloem J."/>
            <person name="Labutti K."/>
            <person name="Salamov A."/>
            <person name="Andreopoulos B."/>
            <person name="Baker S."/>
            <person name="Barry K."/>
            <person name="Bills G."/>
            <person name="Bluhm B."/>
            <person name="Cannon C."/>
            <person name="Castanera R."/>
            <person name="Culley D."/>
            <person name="Daum C."/>
            <person name="Ezra D."/>
            <person name="Gonzalez J."/>
            <person name="Henrissat B."/>
            <person name="Kuo A."/>
            <person name="Liang C."/>
            <person name="Lipzen A."/>
            <person name="Lutzoni F."/>
            <person name="Magnuson J."/>
            <person name="Mondo S."/>
            <person name="Nolan M."/>
            <person name="Ohm R."/>
            <person name="Pangilinan J."/>
            <person name="Park H.-J."/>
            <person name="Ramirez L."/>
            <person name="Alfaro M."/>
            <person name="Sun H."/>
            <person name="Tritt A."/>
            <person name="Yoshinaga Y."/>
            <person name="Zwiers L.-H."/>
            <person name="Turgeon B."/>
            <person name="Goodwin S."/>
            <person name="Spatafora J."/>
            <person name="Crous P."/>
            <person name="Grigoriev I."/>
        </authorList>
    </citation>
    <scope>NUCLEOTIDE SEQUENCE</scope>
    <source>
        <strain evidence="2">Tuck. ex Michener</strain>
    </source>
</reference>
<proteinExistence type="predicted"/>
<organism evidence="2 3">
    <name type="scientific">Viridothelium virens</name>
    <name type="common">Speckled blister lichen</name>
    <name type="synonym">Trypethelium virens</name>
    <dbReference type="NCBI Taxonomy" id="1048519"/>
    <lineage>
        <taxon>Eukaryota</taxon>
        <taxon>Fungi</taxon>
        <taxon>Dikarya</taxon>
        <taxon>Ascomycota</taxon>
        <taxon>Pezizomycotina</taxon>
        <taxon>Dothideomycetes</taxon>
        <taxon>Dothideomycetes incertae sedis</taxon>
        <taxon>Trypetheliales</taxon>
        <taxon>Trypetheliaceae</taxon>
        <taxon>Viridothelium</taxon>
    </lineage>
</organism>
<evidence type="ECO:0000256" key="1">
    <source>
        <dbReference type="SAM" id="MobiDB-lite"/>
    </source>
</evidence>
<dbReference type="AlphaFoldDB" id="A0A6A6HBY1"/>
<dbReference type="Proteomes" id="UP000800092">
    <property type="component" value="Unassembled WGS sequence"/>
</dbReference>
<sequence>MSQGDFDQNAAQDAGYAAGAVEGDYDRAGQDVRRDEQAVENVPGDVERGVDNAGRDAVQDVKDVPSNIGGAIDGAAKWIGDKIGGVEGEGRRAEGDVQNFDQNVDNSYNQGENQGRQQGF</sequence>
<protein>
    <submittedName>
        <fullName evidence="2">Uncharacterized protein</fullName>
    </submittedName>
</protein>
<feature type="region of interest" description="Disordered" evidence="1">
    <location>
        <begin position="85"/>
        <end position="120"/>
    </location>
</feature>
<feature type="compositionally biased region" description="Basic and acidic residues" evidence="1">
    <location>
        <begin position="45"/>
        <end position="55"/>
    </location>
</feature>
<evidence type="ECO:0000313" key="3">
    <source>
        <dbReference type="Proteomes" id="UP000800092"/>
    </source>
</evidence>
<gene>
    <name evidence="2" type="ORF">EV356DRAFT_575738</name>
</gene>
<dbReference type="OrthoDB" id="2367685at2759"/>
<feature type="compositionally biased region" description="Basic and acidic residues" evidence="1">
    <location>
        <begin position="24"/>
        <end position="37"/>
    </location>
</feature>
<feature type="compositionally biased region" description="Polar residues" evidence="1">
    <location>
        <begin position="99"/>
        <end position="120"/>
    </location>
</feature>
<feature type="compositionally biased region" description="Low complexity" evidence="1">
    <location>
        <begin position="7"/>
        <end position="20"/>
    </location>
</feature>
<name>A0A6A6HBY1_VIRVR</name>
<feature type="region of interest" description="Disordered" evidence="1">
    <location>
        <begin position="1"/>
        <end position="55"/>
    </location>
</feature>
<evidence type="ECO:0000313" key="2">
    <source>
        <dbReference type="EMBL" id="KAF2235636.1"/>
    </source>
</evidence>
<accession>A0A6A6HBY1</accession>
<keyword evidence="3" id="KW-1185">Reference proteome</keyword>
<dbReference type="EMBL" id="ML991790">
    <property type="protein sequence ID" value="KAF2235636.1"/>
    <property type="molecule type" value="Genomic_DNA"/>
</dbReference>